<dbReference type="GO" id="GO:0009977">
    <property type="term" value="F:proton motive force dependent protein transmembrane transporter activity"/>
    <property type="evidence" value="ECO:0007669"/>
    <property type="project" value="TreeGrafter"/>
</dbReference>
<feature type="transmembrane region" description="Helical" evidence="5">
    <location>
        <begin position="41"/>
        <end position="60"/>
    </location>
</feature>
<organism evidence="6 7">
    <name type="scientific">Marilutibacter maris</name>
    <dbReference type="NCBI Taxonomy" id="1605891"/>
    <lineage>
        <taxon>Bacteria</taxon>
        <taxon>Pseudomonadati</taxon>
        <taxon>Pseudomonadota</taxon>
        <taxon>Gammaproteobacteria</taxon>
        <taxon>Lysobacterales</taxon>
        <taxon>Lysobacteraceae</taxon>
        <taxon>Marilutibacter</taxon>
    </lineage>
</organism>
<reference evidence="6 7" key="1">
    <citation type="submission" date="2019-10" db="EMBL/GenBank/DDBJ databases">
        <title>Lysobacter alkalisoli sp. nov., isolated from saline-alkaline soil.</title>
        <authorList>
            <person name="Sun J.-Q."/>
        </authorList>
    </citation>
    <scope>NUCLEOTIDE SEQUENCE [LARGE SCALE GENOMIC DNA]</scope>
    <source>
        <strain evidence="6 7">KCTC 42381</strain>
    </source>
</reference>
<name>A0A508B4I9_9GAMM</name>
<dbReference type="Proteomes" id="UP000320431">
    <property type="component" value="Unassembled WGS sequence"/>
</dbReference>
<dbReference type="Pfam" id="PF00902">
    <property type="entry name" value="TatC"/>
    <property type="match status" value="1"/>
</dbReference>
<dbReference type="GO" id="GO:0065002">
    <property type="term" value="P:intracellular protein transmembrane transport"/>
    <property type="evidence" value="ECO:0007669"/>
    <property type="project" value="TreeGrafter"/>
</dbReference>
<comment type="function">
    <text evidence="5">Part of the twin-arginine translocation (Tat) system that transports large folded proteins containing a characteristic twin-arginine motif in their signal peptide across membranes. Together with TatB, TatC is part of a receptor directly interacting with Tat signal peptides.</text>
</comment>
<dbReference type="PROSITE" id="PS01218">
    <property type="entry name" value="TATC"/>
    <property type="match status" value="1"/>
</dbReference>
<evidence type="ECO:0000256" key="2">
    <source>
        <dbReference type="ARBA" id="ARBA00022692"/>
    </source>
</evidence>
<evidence type="ECO:0000256" key="1">
    <source>
        <dbReference type="ARBA" id="ARBA00004141"/>
    </source>
</evidence>
<accession>A0A508B4I9</accession>
<keyword evidence="5" id="KW-0811">Translocation</keyword>
<gene>
    <name evidence="5 6" type="primary">tatC</name>
    <name evidence="6" type="ORF">FKV24_001845</name>
</gene>
<dbReference type="AlphaFoldDB" id="A0A508B4I9"/>
<evidence type="ECO:0000256" key="4">
    <source>
        <dbReference type="ARBA" id="ARBA00023136"/>
    </source>
</evidence>
<keyword evidence="5" id="KW-0813">Transport</keyword>
<evidence type="ECO:0000313" key="6">
    <source>
        <dbReference type="EMBL" id="KAB8198478.1"/>
    </source>
</evidence>
<dbReference type="PANTHER" id="PTHR30371:SF0">
    <property type="entry name" value="SEC-INDEPENDENT PROTEIN TRANSLOCASE PROTEIN TATC, CHLOROPLASTIC-RELATED"/>
    <property type="match status" value="1"/>
</dbReference>
<keyword evidence="4 5" id="KW-0472">Membrane</keyword>
<proteinExistence type="inferred from homology"/>
<comment type="similarity">
    <text evidence="5">Belongs to the TatC family.</text>
</comment>
<dbReference type="OrthoDB" id="9777044at2"/>
<evidence type="ECO:0000256" key="3">
    <source>
        <dbReference type="ARBA" id="ARBA00022989"/>
    </source>
</evidence>
<dbReference type="EMBL" id="VICD02000019">
    <property type="protein sequence ID" value="KAB8198478.1"/>
    <property type="molecule type" value="Genomic_DNA"/>
</dbReference>
<keyword evidence="2 5" id="KW-0812">Transmembrane</keyword>
<keyword evidence="5" id="KW-0653">Protein transport</keyword>
<dbReference type="NCBIfam" id="TIGR00945">
    <property type="entry name" value="tatC"/>
    <property type="match status" value="1"/>
</dbReference>
<evidence type="ECO:0000313" key="7">
    <source>
        <dbReference type="Proteomes" id="UP000320431"/>
    </source>
</evidence>
<keyword evidence="3 5" id="KW-1133">Transmembrane helix</keyword>
<comment type="subunit">
    <text evidence="5">The Tat system comprises two distinct complexes: a TatABC complex, containing multiple copies of TatA, TatB and TatC subunits, and a separate TatA complex, containing only TatA subunits. Substrates initially bind to the TatABC complex, which probably triggers association of the separate TatA complex to form the active translocon.</text>
</comment>
<feature type="transmembrane region" description="Helical" evidence="5">
    <location>
        <begin position="214"/>
        <end position="231"/>
    </location>
</feature>
<comment type="caution">
    <text evidence="5">Lacks conserved residue(s) required for the propagation of feature annotation.</text>
</comment>
<comment type="subcellular location">
    <subcellularLocation>
        <location evidence="5">Cell membrane</location>
        <topology evidence="5">Multi-pass membrane protein</topology>
    </subcellularLocation>
    <subcellularLocation>
        <location evidence="1">Membrane</location>
        <topology evidence="1">Multi-pass membrane protein</topology>
    </subcellularLocation>
</comment>
<sequence length="266" mass="28792">MSMHRAPDPDAATGAPPASNAAAEAEEPRLLDHLIELRSRLLRGVLGLLAAVLVTLPFSHKLYAWLAAPLVAKLPEGAHMIAVEVASPFFAPLKLAFFVALVLAMPWLLYQAWAFVAPGLYQREKRLALPLLASAVTLFYAGCAFAYFLVLPTVFGFLTGITPEGVAMMTDINAYLDFVLVIFLAFGLSFELPVALVILSLLGWVTPEQMKQGRGYAIVGVFVIAAIVTPPDVISQLMLAIPMMLLYELGILASRWLTPGDRAQDS</sequence>
<dbReference type="GO" id="GO:0033281">
    <property type="term" value="C:TAT protein transport complex"/>
    <property type="evidence" value="ECO:0007669"/>
    <property type="project" value="UniProtKB-UniRule"/>
</dbReference>
<dbReference type="PANTHER" id="PTHR30371">
    <property type="entry name" value="SEC-INDEPENDENT PROTEIN TRANSLOCASE PROTEIN TATC"/>
    <property type="match status" value="1"/>
</dbReference>
<feature type="transmembrane region" description="Helical" evidence="5">
    <location>
        <begin position="128"/>
        <end position="158"/>
    </location>
</feature>
<comment type="caution">
    <text evidence="6">The sequence shown here is derived from an EMBL/GenBank/DDBJ whole genome shotgun (WGS) entry which is preliminary data.</text>
</comment>
<dbReference type="InterPro" id="IPR002033">
    <property type="entry name" value="TatC"/>
</dbReference>
<feature type="transmembrane region" description="Helical" evidence="5">
    <location>
        <begin position="95"/>
        <end position="116"/>
    </location>
</feature>
<dbReference type="InterPro" id="IPR019820">
    <property type="entry name" value="Sec-indep_translocase_CS"/>
</dbReference>
<feature type="transmembrane region" description="Helical" evidence="5">
    <location>
        <begin position="178"/>
        <end position="202"/>
    </location>
</feature>
<protein>
    <recommendedName>
        <fullName evidence="5">Sec-independent protein translocase protein TatC</fullName>
    </recommendedName>
</protein>
<dbReference type="HAMAP" id="MF_00902">
    <property type="entry name" value="TatC"/>
    <property type="match status" value="1"/>
</dbReference>
<evidence type="ECO:0000256" key="5">
    <source>
        <dbReference type="HAMAP-Rule" id="MF_00902"/>
    </source>
</evidence>
<dbReference type="PRINTS" id="PR01840">
    <property type="entry name" value="TATCFAMILY"/>
</dbReference>
<dbReference type="GO" id="GO:0043953">
    <property type="term" value="P:protein transport by the Tat complex"/>
    <property type="evidence" value="ECO:0007669"/>
    <property type="project" value="UniProtKB-UniRule"/>
</dbReference>
<keyword evidence="5" id="KW-1003">Cell membrane</keyword>